<evidence type="ECO:0000313" key="1">
    <source>
        <dbReference type="EMBL" id="KAH6880532.1"/>
    </source>
</evidence>
<dbReference type="EMBL" id="JAGPYM010000026">
    <property type="protein sequence ID" value="KAH6880532.1"/>
    <property type="molecule type" value="Genomic_DNA"/>
</dbReference>
<gene>
    <name evidence="1" type="ORF">B0T10DRAFT_551731</name>
</gene>
<protein>
    <submittedName>
        <fullName evidence="1">Uncharacterized protein</fullName>
    </submittedName>
</protein>
<sequence length="209" mass="23742">MGSTTILRGFKVSVAALDAFLDANGADGTYGAPPFYEDHPDKDELSKLLYRKIIEAGGTAIKDNFRVMIPSREGHNLSTIAYVTYTWVTIYAQREIQLTEDLPEEVPKGFEELRTEILSYNDSVSIAPQEKIKDDGKMGLYVVYTYEIRGLYTPQELLDRYKDPQTCDYCDAVFRHSETTELDSVWKNRQLHRMKVHGSEEGTNSLPNA</sequence>
<dbReference type="AlphaFoldDB" id="A0A9P8VWX4"/>
<reference evidence="1 2" key="1">
    <citation type="journal article" date="2021" name="Nat. Commun.">
        <title>Genetic determinants of endophytism in the Arabidopsis root mycobiome.</title>
        <authorList>
            <person name="Mesny F."/>
            <person name="Miyauchi S."/>
            <person name="Thiergart T."/>
            <person name="Pickel B."/>
            <person name="Atanasova L."/>
            <person name="Karlsson M."/>
            <person name="Huettel B."/>
            <person name="Barry K.W."/>
            <person name="Haridas S."/>
            <person name="Chen C."/>
            <person name="Bauer D."/>
            <person name="Andreopoulos W."/>
            <person name="Pangilinan J."/>
            <person name="LaButti K."/>
            <person name="Riley R."/>
            <person name="Lipzen A."/>
            <person name="Clum A."/>
            <person name="Drula E."/>
            <person name="Henrissat B."/>
            <person name="Kohler A."/>
            <person name="Grigoriev I.V."/>
            <person name="Martin F.M."/>
            <person name="Hacquard S."/>
        </authorList>
    </citation>
    <scope>NUCLEOTIDE SEQUENCE [LARGE SCALE GENOMIC DNA]</scope>
    <source>
        <strain evidence="1 2">MPI-CAGE-CH-0241</strain>
    </source>
</reference>
<dbReference type="OrthoDB" id="5132222at2759"/>
<accession>A0A9P8VWX4</accession>
<name>A0A9P8VWX4_9HYPO</name>
<dbReference type="Proteomes" id="UP000777438">
    <property type="component" value="Unassembled WGS sequence"/>
</dbReference>
<evidence type="ECO:0000313" key="2">
    <source>
        <dbReference type="Proteomes" id="UP000777438"/>
    </source>
</evidence>
<keyword evidence="2" id="KW-1185">Reference proteome</keyword>
<proteinExistence type="predicted"/>
<comment type="caution">
    <text evidence="1">The sequence shown here is derived from an EMBL/GenBank/DDBJ whole genome shotgun (WGS) entry which is preliminary data.</text>
</comment>
<organism evidence="1 2">
    <name type="scientific">Thelonectria olida</name>
    <dbReference type="NCBI Taxonomy" id="1576542"/>
    <lineage>
        <taxon>Eukaryota</taxon>
        <taxon>Fungi</taxon>
        <taxon>Dikarya</taxon>
        <taxon>Ascomycota</taxon>
        <taxon>Pezizomycotina</taxon>
        <taxon>Sordariomycetes</taxon>
        <taxon>Hypocreomycetidae</taxon>
        <taxon>Hypocreales</taxon>
        <taxon>Nectriaceae</taxon>
        <taxon>Thelonectria</taxon>
    </lineage>
</organism>